<organism evidence="1 2">
    <name type="scientific">Nocardioides immobilis</name>
    <dbReference type="NCBI Taxonomy" id="2049295"/>
    <lineage>
        <taxon>Bacteria</taxon>
        <taxon>Bacillati</taxon>
        <taxon>Actinomycetota</taxon>
        <taxon>Actinomycetes</taxon>
        <taxon>Propionibacteriales</taxon>
        <taxon>Nocardioidaceae</taxon>
        <taxon>Nocardioides</taxon>
    </lineage>
</organism>
<keyword evidence="2" id="KW-1185">Reference proteome</keyword>
<sequence>MSEALFGGANPLAELIAGVRRMIPEPGADVGAGSTADDEQWRELATAVDELVEVVLVQQDLIENLLVRMSRLEGREVATAKVGRRA</sequence>
<reference evidence="1 2" key="1">
    <citation type="submission" date="2018-09" db="EMBL/GenBank/DDBJ databases">
        <title>Genome sequencing of Nocardioides immobilis CCTCC AB 2017083 for comparison to Nocardioides silvaticus.</title>
        <authorList>
            <person name="Li C."/>
            <person name="Wang G."/>
        </authorList>
    </citation>
    <scope>NUCLEOTIDE SEQUENCE [LARGE SCALE GENOMIC DNA]</scope>
    <source>
        <strain evidence="1 2">CCTCC AB 2017083</strain>
    </source>
</reference>
<dbReference type="EMBL" id="QXGH01000053">
    <property type="protein sequence ID" value="RHW23230.1"/>
    <property type="molecule type" value="Genomic_DNA"/>
</dbReference>
<dbReference type="Proteomes" id="UP000283644">
    <property type="component" value="Unassembled WGS sequence"/>
</dbReference>
<comment type="caution">
    <text evidence="1">The sequence shown here is derived from an EMBL/GenBank/DDBJ whole genome shotgun (WGS) entry which is preliminary data.</text>
</comment>
<protein>
    <submittedName>
        <fullName evidence="1">Uncharacterized protein</fullName>
    </submittedName>
</protein>
<dbReference type="RefSeq" id="WP_118929117.1">
    <property type="nucleotide sequence ID" value="NZ_QXGH01000053.1"/>
</dbReference>
<dbReference type="AlphaFoldDB" id="A0A417XSC8"/>
<name>A0A417XSC8_9ACTN</name>
<gene>
    <name evidence="1" type="ORF">D0Z08_30855</name>
</gene>
<proteinExistence type="predicted"/>
<evidence type="ECO:0000313" key="2">
    <source>
        <dbReference type="Proteomes" id="UP000283644"/>
    </source>
</evidence>
<accession>A0A417XSC8</accession>
<evidence type="ECO:0000313" key="1">
    <source>
        <dbReference type="EMBL" id="RHW23230.1"/>
    </source>
</evidence>